<dbReference type="GO" id="GO:0030322">
    <property type="term" value="P:stabilization of membrane potential"/>
    <property type="evidence" value="ECO:0007669"/>
    <property type="project" value="TreeGrafter"/>
</dbReference>
<feature type="domain" description="Potassium channel" evidence="10">
    <location>
        <begin position="254"/>
        <end position="296"/>
    </location>
</feature>
<dbReference type="GO" id="GO:0022841">
    <property type="term" value="F:potassium ion leak channel activity"/>
    <property type="evidence" value="ECO:0007669"/>
    <property type="project" value="TreeGrafter"/>
</dbReference>
<dbReference type="InterPro" id="IPR003280">
    <property type="entry name" value="2pore_dom_K_chnl"/>
</dbReference>
<evidence type="ECO:0000256" key="6">
    <source>
        <dbReference type="ARBA" id="ARBA00023136"/>
    </source>
</evidence>
<dbReference type="PRINTS" id="PR01333">
    <property type="entry name" value="2POREKCHANEL"/>
</dbReference>
<evidence type="ECO:0000313" key="11">
    <source>
        <dbReference type="EMBL" id="VDD87985.1"/>
    </source>
</evidence>
<evidence type="ECO:0000256" key="4">
    <source>
        <dbReference type="ARBA" id="ARBA00022989"/>
    </source>
</evidence>
<evidence type="ECO:0000256" key="2">
    <source>
        <dbReference type="ARBA" id="ARBA00022448"/>
    </source>
</evidence>
<evidence type="ECO:0000259" key="10">
    <source>
        <dbReference type="Pfam" id="PF07885"/>
    </source>
</evidence>
<feature type="transmembrane region" description="Helical" evidence="9">
    <location>
        <begin position="274"/>
        <end position="291"/>
    </location>
</feature>
<dbReference type="PANTHER" id="PTHR11003:SF335">
    <property type="entry name" value="POTASSIUM CHANNEL DOMAIN-CONTAINING PROTEIN"/>
    <property type="match status" value="1"/>
</dbReference>
<dbReference type="GO" id="GO:0015271">
    <property type="term" value="F:outward rectifier potassium channel activity"/>
    <property type="evidence" value="ECO:0007669"/>
    <property type="project" value="TreeGrafter"/>
</dbReference>
<feature type="transmembrane region" description="Helical" evidence="9">
    <location>
        <begin position="54"/>
        <end position="79"/>
    </location>
</feature>
<dbReference type="OrthoDB" id="297496at2759"/>
<keyword evidence="12" id="KW-1185">Reference proteome</keyword>
<evidence type="ECO:0000256" key="5">
    <source>
        <dbReference type="ARBA" id="ARBA00023065"/>
    </source>
</evidence>
<evidence type="ECO:0000256" key="8">
    <source>
        <dbReference type="RuleBase" id="RU003857"/>
    </source>
</evidence>
<keyword evidence="7 8" id="KW-0407">Ion channel</keyword>
<dbReference type="Gene3D" id="1.10.287.70">
    <property type="match status" value="1"/>
</dbReference>
<dbReference type="InterPro" id="IPR013099">
    <property type="entry name" value="K_chnl_dom"/>
</dbReference>
<dbReference type="Pfam" id="PF07885">
    <property type="entry name" value="Ion_trans_2"/>
    <property type="match status" value="2"/>
</dbReference>
<sequence>MNFFFTASNSNLKKKSFLFLTFLSKSFFFFRFAKDIESKKSYFFRLLKVLYRRLGLKYVVLLIMLLAYGLAGGLLFYYLEAPAERALIVKLTDVCPTFTALINHFLISNVTLSQQLLTQSQIDTINIRNQLYLQNLCSSKIENLLQQYDKSAGINPDKPNHWSWNDYWNAVFYCATIFTTIGYGNMSCRTRRGRIATICYALIGVPYMLVVLNSVGKLIFSSVQEIWERLNLQDSVSAEDELFETFPLYLALLIIFAYIGLCSLIFCLWEEWDYFTAFYFFFISLTTVGLGDEMPDHPHYACRITVGQMLHSLRTDIAINFRMENFLKCHLTV</sequence>
<proteinExistence type="inferred from homology"/>
<evidence type="ECO:0000256" key="7">
    <source>
        <dbReference type="ARBA" id="ARBA00023303"/>
    </source>
</evidence>
<keyword evidence="6 9" id="KW-0472">Membrane</keyword>
<feature type="transmembrane region" description="Helical" evidence="9">
    <location>
        <begin position="167"/>
        <end position="186"/>
    </location>
</feature>
<evidence type="ECO:0000256" key="3">
    <source>
        <dbReference type="ARBA" id="ARBA00022692"/>
    </source>
</evidence>
<keyword evidence="2 8" id="KW-0813">Transport</keyword>
<dbReference type="SUPFAM" id="SSF81324">
    <property type="entry name" value="Voltage-gated potassium channels"/>
    <property type="match status" value="2"/>
</dbReference>
<name>A0A3P6IIU8_ENTVE</name>
<dbReference type="AlphaFoldDB" id="A0A3P6IIU8"/>
<dbReference type="EMBL" id="UXUI01007515">
    <property type="protein sequence ID" value="VDD87985.1"/>
    <property type="molecule type" value="Genomic_DNA"/>
</dbReference>
<accession>A0A3P6IIU8</accession>
<dbReference type="PANTHER" id="PTHR11003">
    <property type="entry name" value="POTASSIUM CHANNEL, SUBFAMILY K"/>
    <property type="match status" value="1"/>
</dbReference>
<keyword evidence="5 8" id="KW-0406">Ion transport</keyword>
<evidence type="ECO:0000256" key="9">
    <source>
        <dbReference type="SAM" id="Phobius"/>
    </source>
</evidence>
<keyword evidence="3 8" id="KW-0812">Transmembrane</keyword>
<feature type="transmembrane region" description="Helical" evidence="9">
    <location>
        <begin position="16"/>
        <end position="33"/>
    </location>
</feature>
<evidence type="ECO:0000313" key="12">
    <source>
        <dbReference type="Proteomes" id="UP000274131"/>
    </source>
</evidence>
<comment type="similarity">
    <text evidence="8">Belongs to the two pore domain potassium channel (TC 1.A.1.8) family.</text>
</comment>
<feature type="transmembrane region" description="Helical" evidence="9">
    <location>
        <begin position="246"/>
        <end position="267"/>
    </location>
</feature>
<organism evidence="11 12">
    <name type="scientific">Enterobius vermicularis</name>
    <name type="common">Human pinworm</name>
    <dbReference type="NCBI Taxonomy" id="51028"/>
    <lineage>
        <taxon>Eukaryota</taxon>
        <taxon>Metazoa</taxon>
        <taxon>Ecdysozoa</taxon>
        <taxon>Nematoda</taxon>
        <taxon>Chromadorea</taxon>
        <taxon>Rhabditida</taxon>
        <taxon>Spirurina</taxon>
        <taxon>Oxyuridomorpha</taxon>
        <taxon>Oxyuroidea</taxon>
        <taxon>Oxyuridae</taxon>
        <taxon>Enterobius</taxon>
    </lineage>
</organism>
<feature type="domain" description="Potassium channel" evidence="10">
    <location>
        <begin position="162"/>
        <end position="220"/>
    </location>
</feature>
<gene>
    <name evidence="11" type="ORF">EVEC_LOCUS3128</name>
</gene>
<feature type="transmembrane region" description="Helical" evidence="9">
    <location>
        <begin position="198"/>
        <end position="220"/>
    </location>
</feature>
<protein>
    <recommendedName>
        <fullName evidence="10">Potassium channel domain-containing protein</fullName>
    </recommendedName>
</protein>
<keyword evidence="4 9" id="KW-1133">Transmembrane helix</keyword>
<dbReference type="Proteomes" id="UP000274131">
    <property type="component" value="Unassembled WGS sequence"/>
</dbReference>
<dbReference type="STRING" id="51028.A0A3P6IIU8"/>
<comment type="subcellular location">
    <subcellularLocation>
        <location evidence="1">Membrane</location>
        <topology evidence="1">Multi-pass membrane protein</topology>
    </subcellularLocation>
</comment>
<reference evidence="11 12" key="1">
    <citation type="submission" date="2018-10" db="EMBL/GenBank/DDBJ databases">
        <authorList>
            <consortium name="Pathogen Informatics"/>
        </authorList>
    </citation>
    <scope>NUCLEOTIDE SEQUENCE [LARGE SCALE GENOMIC DNA]</scope>
</reference>
<evidence type="ECO:0000256" key="1">
    <source>
        <dbReference type="ARBA" id="ARBA00004141"/>
    </source>
</evidence>
<dbReference type="GO" id="GO:0005886">
    <property type="term" value="C:plasma membrane"/>
    <property type="evidence" value="ECO:0007669"/>
    <property type="project" value="TreeGrafter"/>
</dbReference>